<dbReference type="SUPFAM" id="SSF52833">
    <property type="entry name" value="Thioredoxin-like"/>
    <property type="match status" value="1"/>
</dbReference>
<dbReference type="CDD" id="cd03018">
    <property type="entry name" value="PRX_AhpE_like"/>
    <property type="match status" value="1"/>
</dbReference>
<dbReference type="InterPro" id="IPR050455">
    <property type="entry name" value="Tpx_Peroxidase_subfamily"/>
</dbReference>
<dbReference type="PROSITE" id="PS51352">
    <property type="entry name" value="THIOREDOXIN_2"/>
    <property type="match status" value="1"/>
</dbReference>
<proteinExistence type="predicted"/>
<dbReference type="InterPro" id="IPR036249">
    <property type="entry name" value="Thioredoxin-like_sf"/>
</dbReference>
<dbReference type="InterPro" id="IPR013766">
    <property type="entry name" value="Thioredoxin_domain"/>
</dbReference>
<keyword evidence="1" id="KW-0676">Redox-active center</keyword>
<dbReference type="Proteomes" id="UP000192906">
    <property type="component" value="Unassembled WGS sequence"/>
</dbReference>
<dbReference type="Gene3D" id="3.40.30.10">
    <property type="entry name" value="Glutaredoxin"/>
    <property type="match status" value="1"/>
</dbReference>
<evidence type="ECO:0000313" key="3">
    <source>
        <dbReference type="EMBL" id="SMF04010.1"/>
    </source>
</evidence>
<protein>
    <submittedName>
        <fullName evidence="3">Peroxiredoxin</fullName>
    </submittedName>
</protein>
<evidence type="ECO:0000256" key="1">
    <source>
        <dbReference type="ARBA" id="ARBA00023284"/>
    </source>
</evidence>
<gene>
    <name evidence="3" type="ORF">SAMN06295933_1324</name>
</gene>
<reference evidence="4" key="1">
    <citation type="submission" date="2017-04" db="EMBL/GenBank/DDBJ databases">
        <authorList>
            <person name="Varghese N."/>
            <person name="Submissions S."/>
        </authorList>
    </citation>
    <scope>NUCLEOTIDE SEQUENCE [LARGE SCALE GENOMIC DNA]</scope>
    <source>
        <strain evidence="4">K3S</strain>
    </source>
</reference>
<name>A0A1X7CW21_9BACT</name>
<dbReference type="PANTHER" id="PTHR43110:SF1">
    <property type="entry name" value="THIOL PEROXIDASE"/>
    <property type="match status" value="1"/>
</dbReference>
<evidence type="ECO:0000313" key="4">
    <source>
        <dbReference type="Proteomes" id="UP000192906"/>
    </source>
</evidence>
<dbReference type="STRING" id="1519643.SAMN06295933_1324"/>
<dbReference type="EMBL" id="FWZU01000002">
    <property type="protein sequence ID" value="SMF04010.1"/>
    <property type="molecule type" value="Genomic_DNA"/>
</dbReference>
<dbReference type="Pfam" id="PF00578">
    <property type="entry name" value="AhpC-TSA"/>
    <property type="match status" value="1"/>
</dbReference>
<accession>A0A1X7CW21</accession>
<dbReference type="PANTHER" id="PTHR43110">
    <property type="entry name" value="THIOL PEROXIDASE"/>
    <property type="match status" value="1"/>
</dbReference>
<dbReference type="InterPro" id="IPR000866">
    <property type="entry name" value="AhpC/TSA"/>
</dbReference>
<keyword evidence="4" id="KW-1185">Reference proteome</keyword>
<dbReference type="GO" id="GO:0016491">
    <property type="term" value="F:oxidoreductase activity"/>
    <property type="evidence" value="ECO:0007669"/>
    <property type="project" value="InterPro"/>
</dbReference>
<dbReference type="RefSeq" id="WP_085100119.1">
    <property type="nucleotide sequence ID" value="NZ_FWZU01000002.1"/>
</dbReference>
<dbReference type="OrthoDB" id="9809746at2"/>
<dbReference type="AlphaFoldDB" id="A0A1X7CW21"/>
<organism evidence="3 4">
    <name type="scientific">Desulfovibrio gilichinskyi</name>
    <dbReference type="NCBI Taxonomy" id="1519643"/>
    <lineage>
        <taxon>Bacteria</taxon>
        <taxon>Pseudomonadati</taxon>
        <taxon>Thermodesulfobacteriota</taxon>
        <taxon>Desulfovibrionia</taxon>
        <taxon>Desulfovibrionales</taxon>
        <taxon>Desulfovibrionaceae</taxon>
        <taxon>Desulfovibrio</taxon>
    </lineage>
</organism>
<dbReference type="GO" id="GO:0016209">
    <property type="term" value="F:antioxidant activity"/>
    <property type="evidence" value="ECO:0007669"/>
    <property type="project" value="InterPro"/>
</dbReference>
<sequence length="200" mass="22395">MPKHLIFYSSVAILLMCVFAVPSWAEIPEKLIYQPGQLKPTDSSLKVAVGETAPDFSLPSITGKKVQLSSFRGKKNVVLSFIPAAFTPVCSDQWPGYNIAKELFEQNDAVIIGISADNTPCQFAWTHQMDEKGVWFPVLSDFWPHGKVAKLYGILRTDGVTERAIFIIDKKGIIRYIDIHDINTHPELGKIIHSLKEINK</sequence>
<feature type="domain" description="Thioredoxin" evidence="2">
    <location>
        <begin position="47"/>
        <end position="197"/>
    </location>
</feature>
<evidence type="ECO:0000259" key="2">
    <source>
        <dbReference type="PROSITE" id="PS51352"/>
    </source>
</evidence>